<evidence type="ECO:0000313" key="8">
    <source>
        <dbReference type="Proteomes" id="UP000647587"/>
    </source>
</evidence>
<keyword evidence="3" id="KW-0328">Glycosyltransferase</keyword>
<sequence length="232" mass="25475">MRVPEFSVVIPARNEAKYLPQTLRALERQLRAPAEVIVVDNGSTDDTVQVARAWGARVLCCPERGVARARQLGLVEARSEWVATTDADSLPIPEWLQRFDQAAPGRVALYGPMQFCGVSPAMVRLSRGSYSAFLHTCRMLGKPNLAGGNMAYSREAALLAGGYPLVEAYEDVILGQELDRLGKVAYVRGALVETSGRRLEGGLAPFLWRHIRNVTGHTRGYFGDDRAPPPEK</sequence>
<dbReference type="InterPro" id="IPR029044">
    <property type="entry name" value="Nucleotide-diphossugar_trans"/>
</dbReference>
<accession>A0ABQ2EGJ0</accession>
<gene>
    <name evidence="7" type="ORF">GCM10008955_00220</name>
</gene>
<evidence type="ECO:0000256" key="1">
    <source>
        <dbReference type="ARBA" id="ARBA00004236"/>
    </source>
</evidence>
<evidence type="ECO:0000256" key="5">
    <source>
        <dbReference type="ARBA" id="ARBA00023136"/>
    </source>
</evidence>
<comment type="caution">
    <text evidence="7">The sequence shown here is derived from an EMBL/GenBank/DDBJ whole genome shotgun (WGS) entry which is preliminary data.</text>
</comment>
<evidence type="ECO:0000259" key="6">
    <source>
        <dbReference type="Pfam" id="PF00535"/>
    </source>
</evidence>
<dbReference type="PANTHER" id="PTHR43646">
    <property type="entry name" value="GLYCOSYLTRANSFERASE"/>
    <property type="match status" value="1"/>
</dbReference>
<keyword evidence="2" id="KW-1003">Cell membrane</keyword>
<dbReference type="InterPro" id="IPR001173">
    <property type="entry name" value="Glyco_trans_2-like"/>
</dbReference>
<dbReference type="Proteomes" id="UP000647587">
    <property type="component" value="Unassembled WGS sequence"/>
</dbReference>
<proteinExistence type="predicted"/>
<keyword evidence="8" id="KW-1185">Reference proteome</keyword>
<protein>
    <submittedName>
        <fullName evidence="7">Glycosyl transferase</fullName>
    </submittedName>
</protein>
<keyword evidence="5" id="KW-0472">Membrane</keyword>
<name>A0ABQ2EGJ0_9DEIO</name>
<organism evidence="7 8">
    <name type="scientific">Deinococcus malanensis</name>
    <dbReference type="NCBI Taxonomy" id="1706855"/>
    <lineage>
        <taxon>Bacteria</taxon>
        <taxon>Thermotogati</taxon>
        <taxon>Deinococcota</taxon>
        <taxon>Deinococci</taxon>
        <taxon>Deinococcales</taxon>
        <taxon>Deinococcaceae</taxon>
        <taxon>Deinococcus</taxon>
    </lineage>
</organism>
<evidence type="ECO:0000256" key="2">
    <source>
        <dbReference type="ARBA" id="ARBA00022475"/>
    </source>
</evidence>
<dbReference type="EMBL" id="BMPP01000001">
    <property type="protein sequence ID" value="GGK10938.1"/>
    <property type="molecule type" value="Genomic_DNA"/>
</dbReference>
<dbReference type="Pfam" id="PF00535">
    <property type="entry name" value="Glycos_transf_2"/>
    <property type="match status" value="1"/>
</dbReference>
<feature type="domain" description="Glycosyltransferase 2-like" evidence="6">
    <location>
        <begin position="7"/>
        <end position="156"/>
    </location>
</feature>
<reference evidence="8" key="1">
    <citation type="journal article" date="2019" name="Int. J. Syst. Evol. Microbiol.">
        <title>The Global Catalogue of Microorganisms (GCM) 10K type strain sequencing project: providing services to taxonomists for standard genome sequencing and annotation.</title>
        <authorList>
            <consortium name="The Broad Institute Genomics Platform"/>
            <consortium name="The Broad Institute Genome Sequencing Center for Infectious Disease"/>
            <person name="Wu L."/>
            <person name="Ma J."/>
        </authorList>
    </citation>
    <scope>NUCLEOTIDE SEQUENCE [LARGE SCALE GENOMIC DNA]</scope>
    <source>
        <strain evidence="8">JCM 30331</strain>
    </source>
</reference>
<dbReference type="GO" id="GO:0016740">
    <property type="term" value="F:transferase activity"/>
    <property type="evidence" value="ECO:0007669"/>
    <property type="project" value="UniProtKB-KW"/>
</dbReference>
<dbReference type="Gene3D" id="3.90.550.10">
    <property type="entry name" value="Spore Coat Polysaccharide Biosynthesis Protein SpsA, Chain A"/>
    <property type="match status" value="1"/>
</dbReference>
<keyword evidence="4 7" id="KW-0808">Transferase</keyword>
<dbReference type="SUPFAM" id="SSF53448">
    <property type="entry name" value="Nucleotide-diphospho-sugar transferases"/>
    <property type="match status" value="1"/>
</dbReference>
<comment type="subcellular location">
    <subcellularLocation>
        <location evidence="1">Cell membrane</location>
    </subcellularLocation>
</comment>
<evidence type="ECO:0000256" key="3">
    <source>
        <dbReference type="ARBA" id="ARBA00022676"/>
    </source>
</evidence>
<dbReference type="PANTHER" id="PTHR43646:SF2">
    <property type="entry name" value="GLYCOSYLTRANSFERASE 2-LIKE DOMAIN-CONTAINING PROTEIN"/>
    <property type="match status" value="1"/>
</dbReference>
<evidence type="ECO:0000256" key="4">
    <source>
        <dbReference type="ARBA" id="ARBA00022679"/>
    </source>
</evidence>
<evidence type="ECO:0000313" key="7">
    <source>
        <dbReference type="EMBL" id="GGK10938.1"/>
    </source>
</evidence>